<dbReference type="RefSeq" id="WP_211629696.1">
    <property type="nucleotide sequence ID" value="NZ_CP073100.1"/>
</dbReference>
<dbReference type="KEGG" id="lamb:KBB96_12065"/>
<dbReference type="PANTHER" id="PTHR36453:SF1">
    <property type="entry name" value="RIGHT HANDED BETA HELIX DOMAIN-CONTAINING PROTEIN"/>
    <property type="match status" value="1"/>
</dbReference>
<evidence type="ECO:0000313" key="4">
    <source>
        <dbReference type="Proteomes" id="UP000676169"/>
    </source>
</evidence>
<evidence type="ECO:0000259" key="2">
    <source>
        <dbReference type="Pfam" id="PF13229"/>
    </source>
</evidence>
<dbReference type="InterPro" id="IPR011050">
    <property type="entry name" value="Pectin_lyase_fold/virulence"/>
</dbReference>
<dbReference type="EMBL" id="CP073100">
    <property type="protein sequence ID" value="QUE49607.1"/>
    <property type="molecule type" value="Genomic_DNA"/>
</dbReference>
<evidence type="ECO:0000313" key="3">
    <source>
        <dbReference type="EMBL" id="QUE49607.1"/>
    </source>
</evidence>
<dbReference type="SUPFAM" id="SSF51126">
    <property type="entry name" value="Pectin lyase-like"/>
    <property type="match status" value="1"/>
</dbReference>
<dbReference type="AlphaFoldDB" id="A0A975IXW3"/>
<proteinExistence type="predicted"/>
<accession>A0A975IXW3</accession>
<sequence length="672" mass="72182">MIRPVLFSCLLVAPAWASTWYVAPGGDDRFSGSNALPLATLTEALNRAAKRSDGDSVIVLKPGQHVIAKTIEINASHASSIKGSLTLSGQPGAVVTGFRNIPASGWKKPDAATLKQLSPEARGQVVQVPYSQIATGDPGHLSRRGFNVAEVRETPPALLFVNGNPMPLAAWPDQGTVKPDAILDAGPTRDGKDSRYFYKRGGTFRLNTDRLTAWTKERNLWVDGTFGYDWEWSFNQISRVNRLTRTLTLADGEVSGLMNESFLHPGFRVVNAISEISMPGEYCIDATKKRLLLLPPSAGDAWKTSACVTWSTGPLLSVKSAAGFRLDGVVLDGARDGLMEIIAGNDVIVRNTTFRRNGGDGLVAEGAGIHVSNCLFESCGGAALRLSGGDPVLLAPSGSTVDHCLFQRNAWWSHVFNASVELHGVGHQVTDCQFLDLPHMAIEAKGNDFLIQDNLFRRTCKDFRDMGAVYLNTGESPLLRGTVVRGNFFDDIGRAGGNRSAVYLDNATMGVTVEENLFRNVGATGDDWTVMVHGGGYNRVEGNLFLDCSMPCEVAFLFATWAADLLPDYEKGWITALAGPSVPAALLAYPELVNFGTEDHVHPVGIVIAGNLALASSTPPAYGLLRVEGGSSSDTHAVDNTVQATTLVQVDGLLSTDDLPGWAQDILDAWRE</sequence>
<gene>
    <name evidence="3" type="ORF">KBB96_12065</name>
</gene>
<feature type="domain" description="Right handed beta helix" evidence="2">
    <location>
        <begin position="344"/>
        <end position="545"/>
    </location>
</feature>
<protein>
    <submittedName>
        <fullName evidence="3">Right-handed parallel beta-helix repeat-containing protein</fullName>
    </submittedName>
</protein>
<feature type="signal peptide" evidence="1">
    <location>
        <begin position="1"/>
        <end position="17"/>
    </location>
</feature>
<feature type="chain" id="PRO_5036939149" evidence="1">
    <location>
        <begin position="18"/>
        <end position="672"/>
    </location>
</feature>
<dbReference type="PANTHER" id="PTHR36453">
    <property type="entry name" value="SECRETED PROTEIN-RELATED"/>
    <property type="match status" value="1"/>
</dbReference>
<dbReference type="InterPro" id="IPR039448">
    <property type="entry name" value="Beta_helix"/>
</dbReference>
<keyword evidence="4" id="KW-1185">Reference proteome</keyword>
<dbReference type="Gene3D" id="2.160.20.10">
    <property type="entry name" value="Single-stranded right-handed beta-helix, Pectin lyase-like"/>
    <property type="match status" value="2"/>
</dbReference>
<organism evidence="3 4">
    <name type="scientific">Luteolibacter ambystomatis</name>
    <dbReference type="NCBI Taxonomy" id="2824561"/>
    <lineage>
        <taxon>Bacteria</taxon>
        <taxon>Pseudomonadati</taxon>
        <taxon>Verrucomicrobiota</taxon>
        <taxon>Verrucomicrobiia</taxon>
        <taxon>Verrucomicrobiales</taxon>
        <taxon>Verrucomicrobiaceae</taxon>
        <taxon>Luteolibacter</taxon>
    </lineage>
</organism>
<reference evidence="3" key="1">
    <citation type="submission" date="2021-04" db="EMBL/GenBank/DDBJ databases">
        <title>Luteolibacter sp. 32A isolated from the skin of an Anderson's salamander (Ambystoma andersonii).</title>
        <authorList>
            <person name="Spergser J."/>
            <person name="Busse H.-J."/>
        </authorList>
    </citation>
    <scope>NUCLEOTIDE SEQUENCE</scope>
    <source>
        <strain evidence="3">32A</strain>
    </source>
</reference>
<keyword evidence="1" id="KW-0732">Signal</keyword>
<name>A0A975IXW3_9BACT</name>
<dbReference type="Proteomes" id="UP000676169">
    <property type="component" value="Chromosome"/>
</dbReference>
<evidence type="ECO:0000256" key="1">
    <source>
        <dbReference type="SAM" id="SignalP"/>
    </source>
</evidence>
<dbReference type="Pfam" id="PF13229">
    <property type="entry name" value="Beta_helix"/>
    <property type="match status" value="1"/>
</dbReference>
<dbReference type="InterPro" id="IPR012334">
    <property type="entry name" value="Pectin_lyas_fold"/>
</dbReference>